<evidence type="ECO:0000313" key="2">
    <source>
        <dbReference type="Proteomes" id="UP000827986"/>
    </source>
</evidence>
<organism evidence="1 2">
    <name type="scientific">Mauremys mutica</name>
    <name type="common">yellowpond turtle</name>
    <dbReference type="NCBI Taxonomy" id="74926"/>
    <lineage>
        <taxon>Eukaryota</taxon>
        <taxon>Metazoa</taxon>
        <taxon>Chordata</taxon>
        <taxon>Craniata</taxon>
        <taxon>Vertebrata</taxon>
        <taxon>Euteleostomi</taxon>
        <taxon>Archelosauria</taxon>
        <taxon>Testudinata</taxon>
        <taxon>Testudines</taxon>
        <taxon>Cryptodira</taxon>
        <taxon>Durocryptodira</taxon>
        <taxon>Testudinoidea</taxon>
        <taxon>Geoemydidae</taxon>
        <taxon>Geoemydinae</taxon>
        <taxon>Mauremys</taxon>
    </lineage>
</organism>
<accession>A0A9D3XLL3</accession>
<gene>
    <name evidence="1" type="ORF">KIL84_014360</name>
</gene>
<sequence length="180" mass="19192">MHFLPIPSSSFGNSTAVPAGPRQLHVTAPPALAAGAELWELQAPVSCMSLLTLHPLRWPLEQSSGSCRPPSAACHCTPCAGRWSRALGAAGPRQLHVTAHPAPPVLAAGAELWELQAPVSCMSLHPLRWPLEQSSGSCRPQPAPLHSPGLSPSWLGSRPQLHSWVKSASFPWLPHWSCAE</sequence>
<keyword evidence="2" id="KW-1185">Reference proteome</keyword>
<protein>
    <submittedName>
        <fullName evidence="1">Uncharacterized protein</fullName>
    </submittedName>
</protein>
<evidence type="ECO:0000313" key="1">
    <source>
        <dbReference type="EMBL" id="KAH1183744.1"/>
    </source>
</evidence>
<dbReference type="EMBL" id="JAHDVG010000465">
    <property type="protein sequence ID" value="KAH1183744.1"/>
    <property type="molecule type" value="Genomic_DNA"/>
</dbReference>
<dbReference type="AlphaFoldDB" id="A0A9D3XLL3"/>
<reference evidence="1" key="1">
    <citation type="submission" date="2021-09" db="EMBL/GenBank/DDBJ databases">
        <title>The genome of Mauremys mutica provides insights into the evolution of semi-aquatic lifestyle.</title>
        <authorList>
            <person name="Gong S."/>
            <person name="Gao Y."/>
        </authorList>
    </citation>
    <scope>NUCLEOTIDE SEQUENCE</scope>
    <source>
        <strain evidence="1">MM-2020</strain>
        <tissue evidence="1">Muscle</tissue>
    </source>
</reference>
<dbReference type="Proteomes" id="UP000827986">
    <property type="component" value="Unassembled WGS sequence"/>
</dbReference>
<comment type="caution">
    <text evidence="1">The sequence shown here is derived from an EMBL/GenBank/DDBJ whole genome shotgun (WGS) entry which is preliminary data.</text>
</comment>
<name>A0A9D3XLL3_9SAUR</name>
<proteinExistence type="predicted"/>